<accession>A0AAD5SHJ6</accession>
<dbReference type="AlphaFoldDB" id="A0AAD5SHJ6"/>
<keyword evidence="3" id="KW-1185">Reference proteome</keyword>
<protein>
    <submittedName>
        <fullName evidence="2">Uncharacterized protein</fullName>
    </submittedName>
</protein>
<reference evidence="2" key="1">
    <citation type="submission" date="2020-05" db="EMBL/GenBank/DDBJ databases">
        <title>Phylogenomic resolution of chytrid fungi.</title>
        <authorList>
            <person name="Stajich J.E."/>
            <person name="Amses K."/>
            <person name="Simmons R."/>
            <person name="Seto K."/>
            <person name="Myers J."/>
            <person name="Bonds A."/>
            <person name="Quandt C.A."/>
            <person name="Barry K."/>
            <person name="Liu P."/>
            <person name="Grigoriev I."/>
            <person name="Longcore J.E."/>
            <person name="James T.Y."/>
        </authorList>
    </citation>
    <scope>NUCLEOTIDE SEQUENCE</scope>
    <source>
        <strain evidence="2">JEL0318</strain>
    </source>
</reference>
<organism evidence="2 3">
    <name type="scientific">Rhizophlyctis rosea</name>
    <dbReference type="NCBI Taxonomy" id="64517"/>
    <lineage>
        <taxon>Eukaryota</taxon>
        <taxon>Fungi</taxon>
        <taxon>Fungi incertae sedis</taxon>
        <taxon>Chytridiomycota</taxon>
        <taxon>Chytridiomycota incertae sedis</taxon>
        <taxon>Chytridiomycetes</taxon>
        <taxon>Rhizophlyctidales</taxon>
        <taxon>Rhizophlyctidaceae</taxon>
        <taxon>Rhizophlyctis</taxon>
    </lineage>
</organism>
<name>A0AAD5SHJ6_9FUNG</name>
<proteinExistence type="predicted"/>
<evidence type="ECO:0000256" key="1">
    <source>
        <dbReference type="SAM" id="Coils"/>
    </source>
</evidence>
<evidence type="ECO:0000313" key="3">
    <source>
        <dbReference type="Proteomes" id="UP001212841"/>
    </source>
</evidence>
<keyword evidence="1" id="KW-0175">Coiled coil</keyword>
<feature type="coiled-coil region" evidence="1">
    <location>
        <begin position="43"/>
        <end position="102"/>
    </location>
</feature>
<sequence length="141" mass="16088">MEVEALIGRLVVEKERLRIQLQPLQDENNRLKNPGSSSECRECNATKAEYQKLREECARDLKQLMDTVEADAVREAPLVAEWDDLRAERNELRGKVAALERRLPDGKRRAFSVVAESDIDINETGEMGDDVEEIASVMFKE</sequence>
<comment type="caution">
    <text evidence="2">The sequence shown here is derived from an EMBL/GenBank/DDBJ whole genome shotgun (WGS) entry which is preliminary data.</text>
</comment>
<gene>
    <name evidence="2" type="ORF">HK097_004109</name>
</gene>
<dbReference type="EMBL" id="JADGJD010000201">
    <property type="protein sequence ID" value="KAJ3053515.1"/>
    <property type="molecule type" value="Genomic_DNA"/>
</dbReference>
<evidence type="ECO:0000313" key="2">
    <source>
        <dbReference type="EMBL" id="KAJ3053515.1"/>
    </source>
</evidence>
<dbReference type="Proteomes" id="UP001212841">
    <property type="component" value="Unassembled WGS sequence"/>
</dbReference>